<evidence type="ECO:0000256" key="1">
    <source>
        <dbReference type="ARBA" id="ARBA00022741"/>
    </source>
</evidence>
<evidence type="ECO:0000256" key="3">
    <source>
        <dbReference type="SAM" id="Phobius"/>
    </source>
</evidence>
<keyword evidence="3" id="KW-0812">Transmembrane</keyword>
<keyword evidence="1" id="KW-0547">Nucleotide-binding</keyword>
<evidence type="ECO:0000256" key="2">
    <source>
        <dbReference type="ARBA" id="ARBA00022840"/>
    </source>
</evidence>
<dbReference type="Proteomes" id="UP001482154">
    <property type="component" value="Unassembled WGS sequence"/>
</dbReference>
<keyword evidence="3" id="KW-1133">Transmembrane helix</keyword>
<gene>
    <name evidence="4" type="ORF">AAAU51_06405</name>
</gene>
<dbReference type="NCBIfam" id="TIGR01007">
    <property type="entry name" value="eps_fam"/>
    <property type="match status" value="1"/>
</dbReference>
<comment type="caution">
    <text evidence="4">The sequence shown here is derived from an EMBL/GenBank/DDBJ whole genome shotgun (WGS) entry which is preliminary data.</text>
</comment>
<name>A0ABV1IUA4_9FIRM</name>
<dbReference type="PANTHER" id="PTHR32309:SF13">
    <property type="entry name" value="FERRIC ENTEROBACTIN TRANSPORT PROTEIN FEPE"/>
    <property type="match status" value="1"/>
</dbReference>
<dbReference type="InterPro" id="IPR005702">
    <property type="entry name" value="Wzc-like_C"/>
</dbReference>
<evidence type="ECO:0000313" key="4">
    <source>
        <dbReference type="EMBL" id="MEQ2710803.1"/>
    </source>
</evidence>
<keyword evidence="2" id="KW-0067">ATP-binding</keyword>
<dbReference type="PANTHER" id="PTHR32309">
    <property type="entry name" value="TYROSINE-PROTEIN KINASE"/>
    <property type="match status" value="1"/>
</dbReference>
<sequence>MSKDYAEHRENRENLIDIAGLFDDLVKVAFQLKFKFLITIIVCGVIFCGYKRFTYSPYYIASSTFTISSSISSENSNTYIENATANQMAKSFPYILQSGAFKQVLAEDLGMQSVPGTIEAEVMENTNLFTLKVTESSPELAQKVLESVVKNYPSVAEFVIGSSQLTLMDESGVPTAPANPFSYKHELEIGAAIGILLCVFLDVLLALGKNTVKKEEDFKRLFHVDSLGVLPHAKFHKKRTQVEELIVLDNPRLPRSFLEASRTVRRRIERAQKETGMKSFLVTSAMPGEGKSTVSANIAISLAMKGYKVILVDADLRNPSTAKVLGMQEQELGTLQVLKGEVKIEDAVQPYKDTSVMVLAGSSPIQDTSTVLSGENMRQFIKELEAKADFVVIDTPPSAMLSDAAIVAQYVDGAVFVIRQDYTEADRILEGMEILSSSGAQITGCILNDANVKGNSSEHYKNSYRLKGEVKV</sequence>
<keyword evidence="3" id="KW-0472">Membrane</keyword>
<protein>
    <submittedName>
        <fullName evidence="4">Polysaccharide biosynthesis tyrosine autokinase</fullName>
        <ecNumber evidence="4">2.7.10.2</ecNumber>
    </submittedName>
</protein>
<dbReference type="CDD" id="cd05387">
    <property type="entry name" value="BY-kinase"/>
    <property type="match status" value="1"/>
</dbReference>
<accession>A0ABV1IUA4</accession>
<dbReference type="GO" id="GO:0004715">
    <property type="term" value="F:non-membrane spanning protein tyrosine kinase activity"/>
    <property type="evidence" value="ECO:0007669"/>
    <property type="project" value="UniProtKB-EC"/>
</dbReference>
<dbReference type="RefSeq" id="WP_022375008.1">
    <property type="nucleotide sequence ID" value="NZ_JBBNIN010000007.1"/>
</dbReference>
<feature type="transmembrane region" description="Helical" evidence="3">
    <location>
        <begin position="189"/>
        <end position="208"/>
    </location>
</feature>
<dbReference type="Gene3D" id="3.40.50.300">
    <property type="entry name" value="P-loop containing nucleotide triphosphate hydrolases"/>
    <property type="match status" value="1"/>
</dbReference>
<evidence type="ECO:0000313" key="5">
    <source>
        <dbReference type="Proteomes" id="UP001482154"/>
    </source>
</evidence>
<keyword evidence="4" id="KW-0808">Transferase</keyword>
<organism evidence="4 5">
    <name type="scientific">Anaerostipes amylophilus</name>
    <dbReference type="NCBI Taxonomy" id="2981779"/>
    <lineage>
        <taxon>Bacteria</taxon>
        <taxon>Bacillati</taxon>
        <taxon>Bacillota</taxon>
        <taxon>Clostridia</taxon>
        <taxon>Lachnospirales</taxon>
        <taxon>Lachnospiraceae</taxon>
        <taxon>Anaerostipes</taxon>
    </lineage>
</organism>
<proteinExistence type="predicted"/>
<keyword evidence="5" id="KW-1185">Reference proteome</keyword>
<dbReference type="InterPro" id="IPR050445">
    <property type="entry name" value="Bact_polysacc_biosynth/exp"/>
</dbReference>
<dbReference type="InterPro" id="IPR033756">
    <property type="entry name" value="YlxH/NBP35"/>
</dbReference>
<feature type="transmembrane region" description="Helical" evidence="3">
    <location>
        <begin position="32"/>
        <end position="50"/>
    </location>
</feature>
<dbReference type="SUPFAM" id="SSF52540">
    <property type="entry name" value="P-loop containing nucleoside triphosphate hydrolases"/>
    <property type="match status" value="1"/>
</dbReference>
<dbReference type="Pfam" id="PF10609">
    <property type="entry name" value="ParA"/>
    <property type="match status" value="1"/>
</dbReference>
<dbReference type="InterPro" id="IPR027417">
    <property type="entry name" value="P-loop_NTPase"/>
</dbReference>
<dbReference type="EMBL" id="JBBNIN010000007">
    <property type="protein sequence ID" value="MEQ2710803.1"/>
    <property type="molecule type" value="Genomic_DNA"/>
</dbReference>
<reference evidence="4 5" key="1">
    <citation type="submission" date="2024-04" db="EMBL/GenBank/DDBJ databases">
        <title>Human intestinal bacterial collection.</title>
        <authorList>
            <person name="Pauvert C."/>
            <person name="Hitch T.C.A."/>
            <person name="Clavel T."/>
        </authorList>
    </citation>
    <scope>NUCLEOTIDE SEQUENCE [LARGE SCALE GENOMIC DNA]</scope>
    <source>
        <strain evidence="4 5">CLA-AA-H249</strain>
    </source>
</reference>
<dbReference type="EC" id="2.7.10.2" evidence="4"/>